<dbReference type="PANTHER" id="PTHR33144:SF50">
    <property type="entry name" value="OS03G0714750 PROTEIN"/>
    <property type="match status" value="1"/>
</dbReference>
<dbReference type="EnsemblPlants" id="AUR62037924-RA">
    <property type="protein sequence ID" value="AUR62037924-RA:cds"/>
    <property type="gene ID" value="AUR62037924"/>
</dbReference>
<dbReference type="AlphaFoldDB" id="A0A803MZT4"/>
<evidence type="ECO:0000256" key="1">
    <source>
        <dbReference type="SAM" id="Coils"/>
    </source>
</evidence>
<keyword evidence="1" id="KW-0175">Coiled coil</keyword>
<dbReference type="Pfam" id="PF03004">
    <property type="entry name" value="Transposase_24"/>
    <property type="match status" value="1"/>
</dbReference>
<protein>
    <recommendedName>
        <fullName evidence="4">Transposase, Ptta/En/Spm, plant</fullName>
    </recommendedName>
</protein>
<dbReference type="Gramene" id="AUR62037924-RA">
    <property type="protein sequence ID" value="AUR62037924-RA:cds"/>
    <property type="gene ID" value="AUR62037924"/>
</dbReference>
<reference evidence="2" key="1">
    <citation type="journal article" date="2017" name="Nature">
        <title>The genome of Chenopodium quinoa.</title>
        <authorList>
            <person name="Jarvis D.E."/>
            <person name="Ho Y.S."/>
            <person name="Lightfoot D.J."/>
            <person name="Schmoeckel S.M."/>
            <person name="Li B."/>
            <person name="Borm T.J.A."/>
            <person name="Ohyanagi H."/>
            <person name="Mineta K."/>
            <person name="Michell C.T."/>
            <person name="Saber N."/>
            <person name="Kharbatia N.M."/>
            <person name="Rupper R.R."/>
            <person name="Sharp A.R."/>
            <person name="Dally N."/>
            <person name="Boughton B.A."/>
            <person name="Woo Y.H."/>
            <person name="Gao G."/>
            <person name="Schijlen E.G.W.M."/>
            <person name="Guo X."/>
            <person name="Momin A.A."/>
            <person name="Negrao S."/>
            <person name="Al-Babili S."/>
            <person name="Gehring C."/>
            <person name="Roessner U."/>
            <person name="Jung C."/>
            <person name="Murphy K."/>
            <person name="Arold S.T."/>
            <person name="Gojobori T."/>
            <person name="van der Linden C.G."/>
            <person name="van Loo E.N."/>
            <person name="Jellen E.N."/>
            <person name="Maughan P.J."/>
            <person name="Tester M."/>
        </authorList>
    </citation>
    <scope>NUCLEOTIDE SEQUENCE [LARGE SCALE GENOMIC DNA]</scope>
    <source>
        <strain evidence="2">cv. PI 614886</strain>
    </source>
</reference>
<name>A0A803MZT4_CHEQI</name>
<evidence type="ECO:0008006" key="4">
    <source>
        <dbReference type="Google" id="ProtNLM"/>
    </source>
</evidence>
<keyword evidence="3" id="KW-1185">Reference proteome</keyword>
<proteinExistence type="predicted"/>
<organism evidence="2 3">
    <name type="scientific">Chenopodium quinoa</name>
    <name type="common">Quinoa</name>
    <dbReference type="NCBI Taxonomy" id="63459"/>
    <lineage>
        <taxon>Eukaryota</taxon>
        <taxon>Viridiplantae</taxon>
        <taxon>Streptophyta</taxon>
        <taxon>Embryophyta</taxon>
        <taxon>Tracheophyta</taxon>
        <taxon>Spermatophyta</taxon>
        <taxon>Magnoliopsida</taxon>
        <taxon>eudicotyledons</taxon>
        <taxon>Gunneridae</taxon>
        <taxon>Pentapetalae</taxon>
        <taxon>Caryophyllales</taxon>
        <taxon>Chenopodiaceae</taxon>
        <taxon>Chenopodioideae</taxon>
        <taxon>Atripliceae</taxon>
        <taxon>Chenopodium</taxon>
    </lineage>
</organism>
<dbReference type="Proteomes" id="UP000596660">
    <property type="component" value="Unplaced"/>
</dbReference>
<reference evidence="2" key="2">
    <citation type="submission" date="2021-03" db="UniProtKB">
        <authorList>
            <consortium name="EnsemblPlants"/>
        </authorList>
    </citation>
    <scope>IDENTIFICATION</scope>
</reference>
<dbReference type="InterPro" id="IPR004252">
    <property type="entry name" value="Probable_transposase_24"/>
</dbReference>
<feature type="coiled-coil region" evidence="1">
    <location>
        <begin position="226"/>
        <end position="256"/>
    </location>
</feature>
<dbReference type="PANTHER" id="PTHR33144">
    <property type="entry name" value="OS10G0409366 PROTEIN-RELATED"/>
    <property type="match status" value="1"/>
</dbReference>
<accession>A0A803MZT4</accession>
<evidence type="ECO:0000313" key="3">
    <source>
        <dbReference type="Proteomes" id="UP000596660"/>
    </source>
</evidence>
<evidence type="ECO:0000313" key="2">
    <source>
        <dbReference type="EnsemblPlants" id="AUR62037924-RA:cds"/>
    </source>
</evidence>
<sequence>MLLNRSSSSKIRYLKFNDFCQPIRKGGHILVQFLGSIAKEERFCPLSEKTWHEKSITEIVDNPPNGVSKSNWVNLVNYWNSERGKELSEIRKEARASLNQIHNYGGTSFANRRADYEDEHGEEMSLFELWKKCYRRKDGTFYEGTDTEDFLEDVKAKVESLRLAYPDGSKSRIEIENEAFEATLYGGQIPEKPQGLCFGVRSGDIYGVRGALRKEGIGKGNRVVELGNMSSEVSSLKEENKELHKQNEEIKGKCDENTKLLKTMTTLFSQVLESIRSGEGSSQLLDTAQLALRMANPQYIWLGSTARWLPPLARAMDKEGVFKAVEVQQSSTNWEVRVVEAKAVMCGLRLAANPGLREVSNDSVDHGGGRYESRDA</sequence>